<evidence type="ECO:0000259" key="7">
    <source>
        <dbReference type="Pfam" id="PF00590"/>
    </source>
</evidence>
<dbReference type="GO" id="GO:0070677">
    <property type="term" value="F:rRNA (cytosine-2'-O-)-methyltransferase activity"/>
    <property type="evidence" value="ECO:0007669"/>
    <property type="project" value="UniProtKB-UniRule"/>
</dbReference>
<comment type="subcellular location">
    <subcellularLocation>
        <location evidence="6">Cytoplasm</location>
    </subcellularLocation>
</comment>
<organism evidence="8 9">
    <name type="scientific">Kyrpidia spormannii</name>
    <dbReference type="NCBI Taxonomy" id="2055160"/>
    <lineage>
        <taxon>Bacteria</taxon>
        <taxon>Bacillati</taxon>
        <taxon>Bacillota</taxon>
        <taxon>Bacilli</taxon>
        <taxon>Bacillales</taxon>
        <taxon>Alicyclobacillaceae</taxon>
        <taxon>Kyrpidia</taxon>
    </lineage>
</organism>
<comment type="similarity">
    <text evidence="6">Belongs to the methyltransferase superfamily. RsmI family.</text>
</comment>
<evidence type="ECO:0000256" key="4">
    <source>
        <dbReference type="ARBA" id="ARBA00022679"/>
    </source>
</evidence>
<evidence type="ECO:0000256" key="1">
    <source>
        <dbReference type="ARBA" id="ARBA00022490"/>
    </source>
</evidence>
<protein>
    <recommendedName>
        <fullName evidence="6">Ribosomal RNA small subunit methyltransferase I</fullName>
        <ecNumber evidence="6">2.1.1.198</ecNumber>
    </recommendedName>
    <alternativeName>
        <fullName evidence="6">16S rRNA 2'-O-ribose C1402 methyltransferase</fullName>
    </alternativeName>
    <alternativeName>
        <fullName evidence="6">rRNA (cytidine-2'-O-)-methyltransferase RsmI</fullName>
    </alternativeName>
</protein>
<dbReference type="GO" id="GO:0005737">
    <property type="term" value="C:cytoplasm"/>
    <property type="evidence" value="ECO:0007669"/>
    <property type="project" value="UniProtKB-SubCell"/>
</dbReference>
<comment type="catalytic activity">
    <reaction evidence="6">
        <text>cytidine(1402) in 16S rRNA + S-adenosyl-L-methionine = 2'-O-methylcytidine(1402) in 16S rRNA + S-adenosyl-L-homocysteine + H(+)</text>
        <dbReference type="Rhea" id="RHEA:42924"/>
        <dbReference type="Rhea" id="RHEA-COMP:10285"/>
        <dbReference type="Rhea" id="RHEA-COMP:10286"/>
        <dbReference type="ChEBI" id="CHEBI:15378"/>
        <dbReference type="ChEBI" id="CHEBI:57856"/>
        <dbReference type="ChEBI" id="CHEBI:59789"/>
        <dbReference type="ChEBI" id="CHEBI:74495"/>
        <dbReference type="ChEBI" id="CHEBI:82748"/>
        <dbReference type="EC" id="2.1.1.198"/>
    </reaction>
</comment>
<dbReference type="InterPro" id="IPR014776">
    <property type="entry name" value="4pyrrole_Mease_sub2"/>
</dbReference>
<evidence type="ECO:0000256" key="2">
    <source>
        <dbReference type="ARBA" id="ARBA00022552"/>
    </source>
</evidence>
<sequence length="303" mass="33546">MMDSQFSFDGPRERGLVLVATPIGNLEDISTRALRVLGEADVILAEDTRRTRQLLAHFQISGSRLVSYHEHNRIQREPDVLDWLKEGKLVALVTDAGMPGISDPGADLVRLARNAGVPVTVVPGPSAALAALVISGLPTDRFVFLGFLPRSGRAREEEIARLAGYPETIILYEAPHRVIRTVRDLAQVLGNRRAAAVRELTKRYEQVVRGTLGELIGWLEGEEPKGEWVLIVEGAVSASNEHRIFGEGESSGEDDMNQWCEEVTRQVAQGVSVRDAIRETARRHRLSRRALYQAYLKRAEGNG</sequence>
<accession>A0A6F9DYS1</accession>
<reference evidence="8 9" key="1">
    <citation type="submission" date="2020-04" db="EMBL/GenBank/DDBJ databases">
        <authorList>
            <person name="Hogendoorn C."/>
        </authorList>
    </citation>
    <scope>NUCLEOTIDE SEQUENCE [LARGE SCALE GENOMIC DNA]</scope>
    <source>
        <strain evidence="8">COOX1</strain>
    </source>
</reference>
<dbReference type="PIRSF" id="PIRSF005917">
    <property type="entry name" value="MTase_YraL"/>
    <property type="match status" value="1"/>
</dbReference>
<dbReference type="NCBIfam" id="TIGR00096">
    <property type="entry name" value="16S rRNA (cytidine(1402)-2'-O)-methyltransferase"/>
    <property type="match status" value="1"/>
</dbReference>
<dbReference type="Gene3D" id="3.40.1010.10">
    <property type="entry name" value="Cobalt-precorrin-4 Transmethylase, Domain 1"/>
    <property type="match status" value="1"/>
</dbReference>
<keyword evidence="1 6" id="KW-0963">Cytoplasm</keyword>
<dbReference type="EC" id="2.1.1.198" evidence="6"/>
<dbReference type="EMBL" id="LR792683">
    <property type="protein sequence ID" value="CAB3389714.1"/>
    <property type="molecule type" value="Genomic_DNA"/>
</dbReference>
<gene>
    <name evidence="6 8" type="primary">rsmI</name>
    <name evidence="8" type="ORF">COOX1_0053</name>
</gene>
<comment type="function">
    <text evidence="6">Catalyzes the 2'-O-methylation of the ribose of cytidine 1402 (C1402) in 16S rRNA.</text>
</comment>
<evidence type="ECO:0000313" key="8">
    <source>
        <dbReference type="EMBL" id="CAB3389714.1"/>
    </source>
</evidence>
<dbReference type="InterPro" id="IPR014777">
    <property type="entry name" value="4pyrrole_Mease_sub1"/>
</dbReference>
<dbReference type="PANTHER" id="PTHR46111">
    <property type="entry name" value="RIBOSOMAL RNA SMALL SUBUNIT METHYLTRANSFERASE I"/>
    <property type="match status" value="1"/>
</dbReference>
<dbReference type="HAMAP" id="MF_01877">
    <property type="entry name" value="16SrRNA_methyltr_I"/>
    <property type="match status" value="1"/>
</dbReference>
<dbReference type="Proteomes" id="UP000502196">
    <property type="component" value="Chromosome"/>
</dbReference>
<dbReference type="FunFam" id="3.30.950.10:FF:000002">
    <property type="entry name" value="Ribosomal RNA small subunit methyltransferase I"/>
    <property type="match status" value="1"/>
</dbReference>
<dbReference type="InterPro" id="IPR035996">
    <property type="entry name" value="4pyrrol_Methylase_sf"/>
</dbReference>
<dbReference type="CDD" id="cd11648">
    <property type="entry name" value="RsmI"/>
    <property type="match status" value="1"/>
</dbReference>
<evidence type="ECO:0000256" key="3">
    <source>
        <dbReference type="ARBA" id="ARBA00022603"/>
    </source>
</evidence>
<keyword evidence="2 6" id="KW-0698">rRNA processing</keyword>
<dbReference type="FunFam" id="3.40.1010.10:FF:000007">
    <property type="entry name" value="Ribosomal RNA small subunit methyltransferase I"/>
    <property type="match status" value="1"/>
</dbReference>
<evidence type="ECO:0000313" key="9">
    <source>
        <dbReference type="Proteomes" id="UP000502196"/>
    </source>
</evidence>
<dbReference type="InterPro" id="IPR008189">
    <property type="entry name" value="rRNA_ssu_MeTfrase_I"/>
</dbReference>
<name>A0A6F9DYS1_9BACL</name>
<dbReference type="PANTHER" id="PTHR46111:SF1">
    <property type="entry name" value="RIBOSOMAL RNA SMALL SUBUNIT METHYLTRANSFERASE I"/>
    <property type="match status" value="1"/>
</dbReference>
<proteinExistence type="inferred from homology"/>
<evidence type="ECO:0000256" key="5">
    <source>
        <dbReference type="ARBA" id="ARBA00022691"/>
    </source>
</evidence>
<keyword evidence="5 6" id="KW-0949">S-adenosyl-L-methionine</keyword>
<dbReference type="AlphaFoldDB" id="A0A6F9DYS1"/>
<feature type="domain" description="Tetrapyrrole methylase" evidence="7">
    <location>
        <begin position="16"/>
        <end position="215"/>
    </location>
</feature>
<dbReference type="Pfam" id="PF00590">
    <property type="entry name" value="TP_methylase"/>
    <property type="match status" value="1"/>
</dbReference>
<dbReference type="InterPro" id="IPR000878">
    <property type="entry name" value="4pyrrol_Mease"/>
</dbReference>
<evidence type="ECO:0000256" key="6">
    <source>
        <dbReference type="HAMAP-Rule" id="MF_01877"/>
    </source>
</evidence>
<dbReference type="Gene3D" id="3.30.950.10">
    <property type="entry name" value="Methyltransferase, Cobalt-precorrin-4 Transmethylase, Domain 2"/>
    <property type="match status" value="1"/>
</dbReference>
<dbReference type="SUPFAM" id="SSF53790">
    <property type="entry name" value="Tetrapyrrole methylase"/>
    <property type="match status" value="1"/>
</dbReference>
<keyword evidence="4 6" id="KW-0808">Transferase</keyword>
<keyword evidence="3 6" id="KW-0489">Methyltransferase</keyword>